<feature type="chain" id="PRO_5042942584" evidence="4">
    <location>
        <begin position="26"/>
        <end position="432"/>
    </location>
</feature>
<dbReference type="PROSITE" id="PS51257">
    <property type="entry name" value="PROKAR_LIPOPROTEIN"/>
    <property type="match status" value="1"/>
</dbReference>
<evidence type="ECO:0000313" key="6">
    <source>
        <dbReference type="EMBL" id="WZU66427.1"/>
    </source>
</evidence>
<comment type="subcellular location">
    <subcellularLocation>
        <location evidence="1">Secreted</location>
    </subcellularLocation>
</comment>
<dbReference type="GO" id="GO:0005737">
    <property type="term" value="C:cytoplasm"/>
    <property type="evidence" value="ECO:0007669"/>
    <property type="project" value="TreeGrafter"/>
</dbReference>
<reference evidence="7" key="1">
    <citation type="submission" date="2024-04" db="EMBL/GenBank/DDBJ databases">
        <title>Phylogenomic analyses of a clade within the roseobacter group suggest taxonomic reassignments of species of the genera Aestuariivita, Citreicella, Loktanella, Nautella, Pelagibaca, Ruegeria, Thalassobius, Thiobacimonas and Tropicibacter, and the proposal o.</title>
        <authorList>
            <person name="Jeon C.O."/>
        </authorList>
    </citation>
    <scope>NUCLEOTIDE SEQUENCE [LARGE SCALE GENOMIC DNA]</scope>
    <source>
        <strain evidence="7">SS1-5</strain>
    </source>
</reference>
<gene>
    <name evidence="6" type="ORF">AABB31_15380</name>
</gene>
<accession>A0AAN0MBN2</accession>
<dbReference type="Proteomes" id="UP001470809">
    <property type="component" value="Chromosome"/>
</dbReference>
<dbReference type="InterPro" id="IPR052969">
    <property type="entry name" value="Thr-specific_kinase-like"/>
</dbReference>
<dbReference type="InterPro" id="IPR036465">
    <property type="entry name" value="vWFA_dom_sf"/>
</dbReference>
<dbReference type="Pfam" id="PF25106">
    <property type="entry name" value="VWA_4"/>
    <property type="match status" value="1"/>
</dbReference>
<evidence type="ECO:0000256" key="4">
    <source>
        <dbReference type="SAM" id="SignalP"/>
    </source>
</evidence>
<evidence type="ECO:0000256" key="2">
    <source>
        <dbReference type="ARBA" id="ARBA00022525"/>
    </source>
</evidence>
<feature type="signal peptide" evidence="4">
    <location>
        <begin position="1"/>
        <end position="25"/>
    </location>
</feature>
<keyword evidence="7" id="KW-1185">Reference proteome</keyword>
<dbReference type="GO" id="GO:0004674">
    <property type="term" value="F:protein serine/threonine kinase activity"/>
    <property type="evidence" value="ECO:0007669"/>
    <property type="project" value="TreeGrafter"/>
</dbReference>
<dbReference type="EMBL" id="CP151767">
    <property type="protein sequence ID" value="WZU66427.1"/>
    <property type="molecule type" value="Genomic_DNA"/>
</dbReference>
<proteinExistence type="predicted"/>
<sequence>MIIAPKTLLMINATALLCACSVPNAQTSSNPAGTPLAAPIVTPEASAAPMAMEAPAVVIAPPPSSRASNARAGVVTAGDINDTLNLPAFLRFQNTASDGLNLRKANLTEPVMVQLRGPSGTPAPGVRVTLRRPGAADPFYDGYSGVDGMISVFPATLGQSRMRNVELRAFPGGDGPAIVKTLATSTTRQAVTLPVESAWAPDFLDLVFVVDTTGSMSDELTWLSQEITQITRQAQSAAPGVDIRFGLVVYKAPADPYVVKSYGFTSDVGQFTRWIASERSSGGAGGPEVVADALNTAVQLDWRRGRGERLIFQIGDEPPHPLRTRTYYDAAQTAAANGIQVFGLAASGVEAQLEYLMRQGAVMTGGRYLFLTDDSGVGLSHAEPTISCYQVTRLNDLVVRVLRSELSGRRVEAAPSEVIREVGSYQNGICRN</sequence>
<dbReference type="PANTHER" id="PTHR47763:SF1">
    <property type="entry name" value="DUF659 DOMAIN-CONTAINING PROTEIN"/>
    <property type="match status" value="1"/>
</dbReference>
<evidence type="ECO:0000259" key="5">
    <source>
        <dbReference type="PROSITE" id="PS50234"/>
    </source>
</evidence>
<dbReference type="SUPFAM" id="SSF53300">
    <property type="entry name" value="vWA-like"/>
    <property type="match status" value="1"/>
</dbReference>
<organism evidence="6 7">
    <name type="scientific">Yoonia rhodophyticola</name>
    <dbReference type="NCBI Taxonomy" id="3137370"/>
    <lineage>
        <taxon>Bacteria</taxon>
        <taxon>Pseudomonadati</taxon>
        <taxon>Pseudomonadota</taxon>
        <taxon>Alphaproteobacteria</taxon>
        <taxon>Rhodobacterales</taxon>
        <taxon>Paracoccaceae</taxon>
        <taxon>Yoonia</taxon>
    </lineage>
</organism>
<dbReference type="KEGG" id="yrh:AABB31_15380"/>
<dbReference type="AlphaFoldDB" id="A0AAN0MBN2"/>
<dbReference type="PROSITE" id="PS50234">
    <property type="entry name" value="VWFA"/>
    <property type="match status" value="1"/>
</dbReference>
<feature type="domain" description="VWFA" evidence="5">
    <location>
        <begin position="205"/>
        <end position="386"/>
    </location>
</feature>
<evidence type="ECO:0000256" key="3">
    <source>
        <dbReference type="ARBA" id="ARBA00022729"/>
    </source>
</evidence>
<protein>
    <submittedName>
        <fullName evidence="6">VWA domain-containing protein</fullName>
    </submittedName>
</protein>
<name>A0AAN0MBN2_9RHOB</name>
<dbReference type="RefSeq" id="WP_342075750.1">
    <property type="nucleotide sequence ID" value="NZ_CP151767.2"/>
</dbReference>
<dbReference type="InterPro" id="IPR002035">
    <property type="entry name" value="VWF_A"/>
</dbReference>
<dbReference type="Gene3D" id="3.40.50.410">
    <property type="entry name" value="von Willebrand factor, type A domain"/>
    <property type="match status" value="1"/>
</dbReference>
<dbReference type="SMART" id="SM00327">
    <property type="entry name" value="VWA"/>
    <property type="match status" value="1"/>
</dbReference>
<reference evidence="6 7" key="2">
    <citation type="submission" date="2024-08" db="EMBL/GenBank/DDBJ databases">
        <title>Phylogenomic analyses of a clade within the roseobacter group suggest taxonomic reassignments of species of the genera Aestuariivita, Citreicella, Loktanella, Nautella, Pelagibaca, Ruegeria, Thalassobius, Thiobacimonas and Tropicibacter, and the proposal o.</title>
        <authorList>
            <person name="Jeon C.O."/>
        </authorList>
    </citation>
    <scope>NUCLEOTIDE SEQUENCE [LARGE SCALE GENOMIC DNA]</scope>
    <source>
        <strain evidence="6 7">SS1-5</strain>
    </source>
</reference>
<evidence type="ECO:0000313" key="7">
    <source>
        <dbReference type="Proteomes" id="UP001470809"/>
    </source>
</evidence>
<evidence type="ECO:0000256" key="1">
    <source>
        <dbReference type="ARBA" id="ARBA00004613"/>
    </source>
</evidence>
<dbReference type="InterPro" id="IPR056861">
    <property type="entry name" value="HMCN1-like_VWA"/>
</dbReference>
<keyword evidence="3 4" id="KW-0732">Signal</keyword>
<dbReference type="CDD" id="cd00198">
    <property type="entry name" value="vWFA"/>
    <property type="match status" value="1"/>
</dbReference>
<dbReference type="PANTHER" id="PTHR47763">
    <property type="entry name" value="ALPHA-PROTEIN KINASE VWKA"/>
    <property type="match status" value="1"/>
</dbReference>
<keyword evidence="2" id="KW-0964">Secreted</keyword>